<evidence type="ECO:0000256" key="1">
    <source>
        <dbReference type="SAM" id="Phobius"/>
    </source>
</evidence>
<proteinExistence type="predicted"/>
<protein>
    <submittedName>
        <fullName evidence="2">Uncharacterized protein</fullName>
    </submittedName>
</protein>
<comment type="caution">
    <text evidence="2">The sequence shown here is derived from an EMBL/GenBank/DDBJ whole genome shotgun (WGS) entry which is preliminary data.</text>
</comment>
<dbReference type="AlphaFoldDB" id="A0A4Q4ZAQ9"/>
<sequence length="119" mass="12585">MLLLVMVPVLVLVMCAHRYLQRYAPSNALISRVRIAPPRWWTAILLAVLATTTLAAMHLLAEAVAAGAPGWLNLVVVVLGWDSIKFGLAAASVALRSAVERCGLCGVRSASANSIVHAS</sequence>
<keyword evidence="1" id="KW-1133">Transmembrane helix</keyword>
<keyword evidence="3" id="KW-1185">Reference proteome</keyword>
<feature type="transmembrane region" description="Helical" evidence="1">
    <location>
        <begin position="40"/>
        <end position="60"/>
    </location>
</feature>
<gene>
    <name evidence="2" type="ORF">EKO23_16005</name>
</gene>
<feature type="transmembrane region" description="Helical" evidence="1">
    <location>
        <begin position="72"/>
        <end position="95"/>
    </location>
</feature>
<dbReference type="RefSeq" id="WP_134719076.1">
    <property type="nucleotide sequence ID" value="NZ_SDKM01000024.1"/>
</dbReference>
<name>A0A4Q4ZAQ9_9ACTN</name>
<dbReference type="Proteomes" id="UP000295198">
    <property type="component" value="Unassembled WGS sequence"/>
</dbReference>
<dbReference type="EMBL" id="SDKM01000024">
    <property type="protein sequence ID" value="RYP84341.1"/>
    <property type="molecule type" value="Genomic_DNA"/>
</dbReference>
<reference evidence="2 3" key="1">
    <citation type="submission" date="2019-01" db="EMBL/GenBank/DDBJ databases">
        <title>Nocardioides guangzhouensis sp. nov., an actinobacterium isolated from soil.</title>
        <authorList>
            <person name="Fu Y."/>
            <person name="Cai Y."/>
            <person name="Lin Z."/>
            <person name="Chen P."/>
        </authorList>
    </citation>
    <scope>NUCLEOTIDE SEQUENCE [LARGE SCALE GENOMIC DNA]</scope>
    <source>
        <strain evidence="2 3">130</strain>
    </source>
</reference>
<organism evidence="2 3">
    <name type="scientific">Nocardioides guangzhouensis</name>
    <dbReference type="NCBI Taxonomy" id="2497878"/>
    <lineage>
        <taxon>Bacteria</taxon>
        <taxon>Bacillati</taxon>
        <taxon>Actinomycetota</taxon>
        <taxon>Actinomycetes</taxon>
        <taxon>Propionibacteriales</taxon>
        <taxon>Nocardioidaceae</taxon>
        <taxon>Nocardioides</taxon>
    </lineage>
</organism>
<keyword evidence="1" id="KW-0812">Transmembrane</keyword>
<evidence type="ECO:0000313" key="3">
    <source>
        <dbReference type="Proteomes" id="UP000295198"/>
    </source>
</evidence>
<accession>A0A4Q4ZAQ9</accession>
<keyword evidence="1" id="KW-0472">Membrane</keyword>
<evidence type="ECO:0000313" key="2">
    <source>
        <dbReference type="EMBL" id="RYP84341.1"/>
    </source>
</evidence>